<protein>
    <submittedName>
        <fullName evidence="2">Uncharacterized protein</fullName>
    </submittedName>
</protein>
<name>A0A7R9DHR8_TIMPO</name>
<dbReference type="AlphaFoldDB" id="A0A7R9DHR8"/>
<evidence type="ECO:0000256" key="1">
    <source>
        <dbReference type="SAM" id="MobiDB-lite"/>
    </source>
</evidence>
<organism evidence="2">
    <name type="scientific">Timema poppense</name>
    <name type="common">Walking stick</name>
    <dbReference type="NCBI Taxonomy" id="170557"/>
    <lineage>
        <taxon>Eukaryota</taxon>
        <taxon>Metazoa</taxon>
        <taxon>Ecdysozoa</taxon>
        <taxon>Arthropoda</taxon>
        <taxon>Hexapoda</taxon>
        <taxon>Insecta</taxon>
        <taxon>Pterygota</taxon>
        <taxon>Neoptera</taxon>
        <taxon>Polyneoptera</taxon>
        <taxon>Phasmatodea</taxon>
        <taxon>Timematodea</taxon>
        <taxon>Timematoidea</taxon>
        <taxon>Timematidae</taxon>
        <taxon>Timema</taxon>
    </lineage>
</organism>
<accession>A0A7R9DHR8</accession>
<reference evidence="2" key="1">
    <citation type="submission" date="2020-11" db="EMBL/GenBank/DDBJ databases">
        <authorList>
            <person name="Tran Van P."/>
        </authorList>
    </citation>
    <scope>NUCLEOTIDE SEQUENCE</scope>
</reference>
<sequence length="108" mass="12151">MEPSVKVKKGVGVGVGRRPPDEARKNPGTGKRPIPARKKLAAKPAYVFSPISLPYPHPLDPRDRRLVARKLDFDETKPLHAKPQMCQMSLNQQVTNQKNPTNIYTKEK</sequence>
<gene>
    <name evidence="2" type="ORF">TPSB3V08_LOCUS9308</name>
</gene>
<evidence type="ECO:0000313" key="2">
    <source>
        <dbReference type="EMBL" id="CAD7413878.1"/>
    </source>
</evidence>
<dbReference type="EMBL" id="OD007306">
    <property type="protein sequence ID" value="CAD7413878.1"/>
    <property type="molecule type" value="Genomic_DNA"/>
</dbReference>
<proteinExistence type="predicted"/>
<feature type="region of interest" description="Disordered" evidence="1">
    <location>
        <begin position="1"/>
        <end position="36"/>
    </location>
</feature>